<evidence type="ECO:0000313" key="2">
    <source>
        <dbReference type="Proteomes" id="UP001364695"/>
    </source>
</evidence>
<accession>A0ACC6P4Z0</accession>
<protein>
    <submittedName>
        <fullName evidence="1">ABC transporter permease</fullName>
    </submittedName>
</protein>
<name>A0ACC6P4Z0_9BURK</name>
<reference evidence="1" key="1">
    <citation type="submission" date="2023-10" db="EMBL/GenBank/DDBJ databases">
        <title>Amphibacter perezi, gen. nov., sp. nov. a novel taxa of the family Comamonadaceae, class Betaproteobacteria isolated from the skin microbiota of Pelophylax perezi from different populations.</title>
        <authorList>
            <person name="Costa S."/>
            <person name="Proenca D.N."/>
            <person name="Lopes I."/>
            <person name="Morais P.V."/>
        </authorList>
    </citation>
    <scope>NUCLEOTIDE SEQUENCE</scope>
    <source>
        <strain evidence="1">SL12-8</strain>
    </source>
</reference>
<comment type="caution">
    <text evidence="1">The sequence shown here is derived from an EMBL/GenBank/DDBJ whole genome shotgun (WGS) entry which is preliminary data.</text>
</comment>
<dbReference type="EMBL" id="JAWDIE010000023">
    <property type="protein sequence ID" value="MEJ7139296.1"/>
    <property type="molecule type" value="Genomic_DNA"/>
</dbReference>
<keyword evidence="2" id="KW-1185">Reference proteome</keyword>
<gene>
    <name evidence="1" type="ORF">RV045_12795</name>
</gene>
<dbReference type="Proteomes" id="UP001364695">
    <property type="component" value="Unassembled WGS sequence"/>
</dbReference>
<sequence length="413" mass="45569">MTTATLPDSAAGLRSKLRRAEMRQRLRAYALILPLFGFTLLTFLVPIAMMLFNSVNDPVVSGTLPRTTALLRAAPDSTAIPDEPVFAALAADMKEATEAQTASQVGSRINYERSGLRSLFMSTTRQIVNVEHGPWKPAFLEINPAWGEPKIWSVLRQTSHRYTADYYLHAVDLTRDDQGHIQREAADSRIYVDVFARTFWVSLLVTLLCLAIGYPLSFWLSHLPPKTANLMMVLVLLPFWTSLLVRTTAWVVLLQKEGVVNSLLLATGLIHAPLDLVFNRFGVVIAMTHILLPFMILPLVSVMRQIPPSYVRAARSLGASPLTAFVRVYLPQSVPGISAGVLLVFILSIGYYITPALVGGAEDQMMSYFIADHLTRSLNWGLASALGGLLLAGVLVLYTVYERYVGIANVRLG</sequence>
<evidence type="ECO:0000313" key="1">
    <source>
        <dbReference type="EMBL" id="MEJ7139296.1"/>
    </source>
</evidence>
<proteinExistence type="predicted"/>
<organism evidence="1 2">
    <name type="scientific">Amphibiibacter pelophylacis</name>
    <dbReference type="NCBI Taxonomy" id="1799477"/>
    <lineage>
        <taxon>Bacteria</taxon>
        <taxon>Pseudomonadati</taxon>
        <taxon>Pseudomonadota</taxon>
        <taxon>Betaproteobacteria</taxon>
        <taxon>Burkholderiales</taxon>
        <taxon>Sphaerotilaceae</taxon>
        <taxon>Amphibiibacter</taxon>
    </lineage>
</organism>